<reference evidence="2 3" key="1">
    <citation type="journal article" date="2011" name="Front. Microbiol.">
        <title>Genomic signatures of strain selection and enhancement in Bacillus atrophaeus var. globigii, a historical biowarfare simulant.</title>
        <authorList>
            <person name="Gibbons H.S."/>
            <person name="Broomall S.M."/>
            <person name="McNew L.A."/>
            <person name="Daligault H."/>
            <person name="Chapman C."/>
            <person name="Bruce D."/>
            <person name="Karavis M."/>
            <person name="Krepps M."/>
            <person name="McGregor P.A."/>
            <person name="Hong C."/>
            <person name="Park K.H."/>
            <person name="Akmal A."/>
            <person name="Feldman A."/>
            <person name="Lin J.S."/>
            <person name="Chang W.E."/>
            <person name="Higgs B.W."/>
            <person name="Demirev P."/>
            <person name="Lindquist J."/>
            <person name="Liem A."/>
            <person name="Fochler E."/>
            <person name="Read T.D."/>
            <person name="Tapia R."/>
            <person name="Johnson S."/>
            <person name="Bishop-Lilly K.A."/>
            <person name="Detter C."/>
            <person name="Han C."/>
            <person name="Sozhamannan S."/>
            <person name="Rosenzweig C.N."/>
            <person name="Skowronski E.W."/>
        </authorList>
    </citation>
    <scope>NUCLEOTIDE SEQUENCE [LARGE SCALE GENOMIC DNA]</scope>
    <source>
        <strain evidence="2 3">GYP-17</strain>
    </source>
</reference>
<dbReference type="NCBIfam" id="TIGR00426">
    <property type="entry name" value="competence protein ComEA helix-hairpin-helix repeat region"/>
    <property type="match status" value="1"/>
</dbReference>
<feature type="chain" id="PRO_5019274200" evidence="1">
    <location>
        <begin position="29"/>
        <end position="117"/>
    </location>
</feature>
<proteinExistence type="predicted"/>
<dbReference type="InterPro" id="IPR051675">
    <property type="entry name" value="Endo/Exo/Phosphatase_dom_1"/>
</dbReference>
<dbReference type="EMBL" id="PIPM01000001">
    <property type="protein sequence ID" value="RUO36558.1"/>
    <property type="molecule type" value="Genomic_DNA"/>
</dbReference>
<dbReference type="Proteomes" id="UP000288405">
    <property type="component" value="Unassembled WGS sequence"/>
</dbReference>
<evidence type="ECO:0000313" key="3">
    <source>
        <dbReference type="Proteomes" id="UP000288405"/>
    </source>
</evidence>
<dbReference type="PANTHER" id="PTHR21180">
    <property type="entry name" value="ENDONUCLEASE/EXONUCLEASE/PHOSPHATASE FAMILY DOMAIN-CONTAINING PROTEIN 1"/>
    <property type="match status" value="1"/>
</dbReference>
<keyword evidence="3" id="KW-1185">Reference proteome</keyword>
<accession>A0A432WS04</accession>
<name>A0A432WS04_9GAMM</name>
<dbReference type="Pfam" id="PF12836">
    <property type="entry name" value="HHH_3"/>
    <property type="match status" value="1"/>
</dbReference>
<dbReference type="AlphaFoldDB" id="A0A432WS04"/>
<gene>
    <name evidence="2" type="ORF">CWE11_01725</name>
</gene>
<dbReference type="Gene3D" id="1.10.150.280">
    <property type="entry name" value="AF1531-like domain"/>
    <property type="match status" value="1"/>
</dbReference>
<sequence>MLYHKRVLPMLVSAILASSSLYLASASAMDVSMSETSMNPVHQAGQRLRSEQNAMVNVNVANAEELAAKLRGVGLARARAIIELREQLGGFTDIDQLLEVRGLGIQVLNHNRDRIIL</sequence>
<evidence type="ECO:0000313" key="2">
    <source>
        <dbReference type="EMBL" id="RUO36558.1"/>
    </source>
</evidence>
<dbReference type="OrthoDB" id="7510573at2"/>
<dbReference type="InterPro" id="IPR010994">
    <property type="entry name" value="RuvA_2-like"/>
</dbReference>
<dbReference type="RefSeq" id="WP_126775870.1">
    <property type="nucleotide sequence ID" value="NZ_PIPM01000001.1"/>
</dbReference>
<protein>
    <submittedName>
        <fullName evidence="2">DNA uptake protein</fullName>
    </submittedName>
</protein>
<dbReference type="InterPro" id="IPR004509">
    <property type="entry name" value="Competence_ComEA_HhH"/>
</dbReference>
<dbReference type="GO" id="GO:0015627">
    <property type="term" value="C:type II protein secretion system complex"/>
    <property type="evidence" value="ECO:0007669"/>
    <property type="project" value="TreeGrafter"/>
</dbReference>
<dbReference type="PANTHER" id="PTHR21180:SF32">
    <property type="entry name" value="ENDONUCLEASE_EXONUCLEASE_PHOSPHATASE FAMILY DOMAIN-CONTAINING PROTEIN 1"/>
    <property type="match status" value="1"/>
</dbReference>
<evidence type="ECO:0000256" key="1">
    <source>
        <dbReference type="SAM" id="SignalP"/>
    </source>
</evidence>
<dbReference type="SUPFAM" id="SSF47781">
    <property type="entry name" value="RuvA domain 2-like"/>
    <property type="match status" value="1"/>
</dbReference>
<keyword evidence="1" id="KW-0732">Signal</keyword>
<organism evidence="2 3">
    <name type="scientific">Aliidiomarina sanyensis</name>
    <dbReference type="NCBI Taxonomy" id="1249555"/>
    <lineage>
        <taxon>Bacteria</taxon>
        <taxon>Pseudomonadati</taxon>
        <taxon>Pseudomonadota</taxon>
        <taxon>Gammaproteobacteria</taxon>
        <taxon>Alteromonadales</taxon>
        <taxon>Idiomarinaceae</taxon>
        <taxon>Aliidiomarina</taxon>
    </lineage>
</organism>
<dbReference type="GO" id="GO:0015628">
    <property type="term" value="P:protein secretion by the type II secretion system"/>
    <property type="evidence" value="ECO:0007669"/>
    <property type="project" value="TreeGrafter"/>
</dbReference>
<feature type="signal peptide" evidence="1">
    <location>
        <begin position="1"/>
        <end position="28"/>
    </location>
</feature>
<comment type="caution">
    <text evidence="2">The sequence shown here is derived from an EMBL/GenBank/DDBJ whole genome shotgun (WGS) entry which is preliminary data.</text>
</comment>